<evidence type="ECO:0000313" key="2">
    <source>
        <dbReference type="EMBL" id="CAI9293921.1"/>
    </source>
</evidence>
<feature type="domain" description="CCR4-Not complex component Not1 C-terminal" evidence="1">
    <location>
        <begin position="114"/>
        <end position="167"/>
    </location>
</feature>
<organism evidence="2 3">
    <name type="scientific">Lactuca saligna</name>
    <name type="common">Willowleaf lettuce</name>
    <dbReference type="NCBI Taxonomy" id="75948"/>
    <lineage>
        <taxon>Eukaryota</taxon>
        <taxon>Viridiplantae</taxon>
        <taxon>Streptophyta</taxon>
        <taxon>Embryophyta</taxon>
        <taxon>Tracheophyta</taxon>
        <taxon>Spermatophyta</taxon>
        <taxon>Magnoliopsida</taxon>
        <taxon>eudicotyledons</taxon>
        <taxon>Gunneridae</taxon>
        <taxon>Pentapetalae</taxon>
        <taxon>asterids</taxon>
        <taxon>campanulids</taxon>
        <taxon>Asterales</taxon>
        <taxon>Asteraceae</taxon>
        <taxon>Cichorioideae</taxon>
        <taxon>Cichorieae</taxon>
        <taxon>Lactucinae</taxon>
        <taxon>Lactuca</taxon>
    </lineage>
</organism>
<accession>A0AA36EEW5</accession>
<evidence type="ECO:0000259" key="1">
    <source>
        <dbReference type="Pfam" id="PF04054"/>
    </source>
</evidence>
<dbReference type="InterPro" id="IPR040398">
    <property type="entry name" value="Not1"/>
</dbReference>
<sequence>MTTSSASSMTPRSPLMTPKTSQIDLLLAGKGAYSEHDDLPQMNELADIARCAGNMPLDDDRSLSYLLTCLDDLRIVIDRRKFDALNVEAFGARIEKLIRFLLWSIYILCVWFTVRQPDPSTPNLKIDLLAEISRSPCILSEVDASLKTKRMKNDVDEYLKGAANIKVAGTDMNNKSSRSHSVFTCWFSKVKYYYQPIKMSFTNGVIKITNTNFFQTTEDLEFN</sequence>
<reference evidence="2" key="1">
    <citation type="submission" date="2023-04" db="EMBL/GenBank/DDBJ databases">
        <authorList>
            <person name="Vijverberg K."/>
            <person name="Xiong W."/>
            <person name="Schranz E."/>
        </authorList>
    </citation>
    <scope>NUCLEOTIDE SEQUENCE</scope>
</reference>
<dbReference type="GO" id="GO:0000932">
    <property type="term" value="C:P-body"/>
    <property type="evidence" value="ECO:0007669"/>
    <property type="project" value="TreeGrafter"/>
</dbReference>
<dbReference type="PANTHER" id="PTHR13162">
    <property type="entry name" value="CCR4-NOT TRANSCRIPTION COMPLEX"/>
    <property type="match status" value="1"/>
</dbReference>
<dbReference type="AlphaFoldDB" id="A0AA36EEW5"/>
<dbReference type="GO" id="GO:0017148">
    <property type="term" value="P:negative regulation of translation"/>
    <property type="evidence" value="ECO:0007669"/>
    <property type="project" value="InterPro"/>
</dbReference>
<protein>
    <recommendedName>
        <fullName evidence="1">CCR4-Not complex component Not1 C-terminal domain-containing protein</fullName>
    </recommendedName>
</protein>
<dbReference type="Proteomes" id="UP001177003">
    <property type="component" value="Chromosome 7"/>
</dbReference>
<dbReference type="Gene3D" id="1.25.40.800">
    <property type="match status" value="1"/>
</dbReference>
<dbReference type="GO" id="GO:0030015">
    <property type="term" value="C:CCR4-NOT core complex"/>
    <property type="evidence" value="ECO:0007669"/>
    <property type="project" value="InterPro"/>
</dbReference>
<dbReference type="Pfam" id="PF04054">
    <property type="entry name" value="Not1"/>
    <property type="match status" value="1"/>
</dbReference>
<dbReference type="GO" id="GO:0060090">
    <property type="term" value="F:molecular adaptor activity"/>
    <property type="evidence" value="ECO:0007669"/>
    <property type="project" value="TreeGrafter"/>
</dbReference>
<name>A0AA36EEW5_LACSI</name>
<dbReference type="InterPro" id="IPR007196">
    <property type="entry name" value="CCR4-Not_Not1_C"/>
</dbReference>
<dbReference type="EMBL" id="OX465083">
    <property type="protein sequence ID" value="CAI9293921.1"/>
    <property type="molecule type" value="Genomic_DNA"/>
</dbReference>
<keyword evidence="3" id="KW-1185">Reference proteome</keyword>
<dbReference type="PANTHER" id="PTHR13162:SF8">
    <property type="entry name" value="CCR4-NOT TRANSCRIPTION COMPLEX SUBUNIT 1"/>
    <property type="match status" value="1"/>
</dbReference>
<evidence type="ECO:0000313" key="3">
    <source>
        <dbReference type="Proteomes" id="UP001177003"/>
    </source>
</evidence>
<gene>
    <name evidence="2" type="ORF">LSALG_LOCUS32922</name>
</gene>
<proteinExistence type="predicted"/>
<dbReference type="GO" id="GO:0000288">
    <property type="term" value="P:nuclear-transcribed mRNA catabolic process, deadenylation-dependent decay"/>
    <property type="evidence" value="ECO:0007669"/>
    <property type="project" value="TreeGrafter"/>
</dbReference>